<gene>
    <name evidence="1" type="ORF">E2C01_085857</name>
</gene>
<organism evidence="1 2">
    <name type="scientific">Portunus trituberculatus</name>
    <name type="common">Swimming crab</name>
    <name type="synonym">Neptunus trituberculatus</name>
    <dbReference type="NCBI Taxonomy" id="210409"/>
    <lineage>
        <taxon>Eukaryota</taxon>
        <taxon>Metazoa</taxon>
        <taxon>Ecdysozoa</taxon>
        <taxon>Arthropoda</taxon>
        <taxon>Crustacea</taxon>
        <taxon>Multicrustacea</taxon>
        <taxon>Malacostraca</taxon>
        <taxon>Eumalacostraca</taxon>
        <taxon>Eucarida</taxon>
        <taxon>Decapoda</taxon>
        <taxon>Pleocyemata</taxon>
        <taxon>Brachyura</taxon>
        <taxon>Eubrachyura</taxon>
        <taxon>Portunoidea</taxon>
        <taxon>Portunidae</taxon>
        <taxon>Portuninae</taxon>
        <taxon>Portunus</taxon>
    </lineage>
</organism>
<proteinExistence type="predicted"/>
<name>A0A5B7JES4_PORTR</name>
<comment type="caution">
    <text evidence="1">The sequence shown here is derived from an EMBL/GenBank/DDBJ whole genome shotgun (WGS) entry which is preliminary data.</text>
</comment>
<dbReference type="Proteomes" id="UP000324222">
    <property type="component" value="Unassembled WGS sequence"/>
</dbReference>
<keyword evidence="2" id="KW-1185">Reference proteome</keyword>
<evidence type="ECO:0000313" key="2">
    <source>
        <dbReference type="Proteomes" id="UP000324222"/>
    </source>
</evidence>
<reference evidence="1 2" key="1">
    <citation type="submission" date="2019-05" db="EMBL/GenBank/DDBJ databases">
        <title>Another draft genome of Portunus trituberculatus and its Hox gene families provides insights of decapod evolution.</title>
        <authorList>
            <person name="Jeong J.-H."/>
            <person name="Song I."/>
            <person name="Kim S."/>
            <person name="Choi T."/>
            <person name="Kim D."/>
            <person name="Ryu S."/>
            <person name="Kim W."/>
        </authorList>
    </citation>
    <scope>NUCLEOTIDE SEQUENCE [LARGE SCALE GENOMIC DNA]</scope>
    <source>
        <tissue evidence="1">Muscle</tissue>
    </source>
</reference>
<protein>
    <submittedName>
        <fullName evidence="1">Uncharacterized protein</fullName>
    </submittedName>
</protein>
<dbReference type="EMBL" id="VSRR010085777">
    <property type="protein sequence ID" value="MPC90854.1"/>
    <property type="molecule type" value="Genomic_DNA"/>
</dbReference>
<sequence>MEGAASPFGKRRRED</sequence>
<evidence type="ECO:0000313" key="1">
    <source>
        <dbReference type="EMBL" id="MPC90854.1"/>
    </source>
</evidence>
<accession>A0A5B7JES4</accession>